<dbReference type="InterPro" id="IPR004837">
    <property type="entry name" value="NaCa_Exmemb"/>
</dbReference>
<evidence type="ECO:0000256" key="4">
    <source>
        <dbReference type="ARBA" id="ARBA00022692"/>
    </source>
</evidence>
<dbReference type="OrthoDB" id="407410at2759"/>
<name>A0A7H9AZF4_ZYGMR</name>
<evidence type="ECO:0000256" key="2">
    <source>
        <dbReference type="ARBA" id="ARBA00008170"/>
    </source>
</evidence>
<dbReference type="RefSeq" id="XP_037143439.1">
    <property type="nucleotide sequence ID" value="XM_037287544.1"/>
</dbReference>
<feature type="transmembrane region" description="Helical" evidence="7">
    <location>
        <begin position="20"/>
        <end position="41"/>
    </location>
</feature>
<comment type="similarity">
    <text evidence="2">Belongs to the Ca(2+):cation antiporter (CaCA) (TC 2.A.19) family.</text>
</comment>
<dbReference type="GO" id="GO:0008324">
    <property type="term" value="F:monoatomic cation transmembrane transporter activity"/>
    <property type="evidence" value="ECO:0007669"/>
    <property type="project" value="TreeGrafter"/>
</dbReference>
<feature type="transmembrane region" description="Helical" evidence="7">
    <location>
        <begin position="467"/>
        <end position="491"/>
    </location>
</feature>
<comment type="subcellular location">
    <subcellularLocation>
        <location evidence="1">Membrane</location>
        <topology evidence="1">Multi-pass membrane protein</topology>
    </subcellularLocation>
</comment>
<feature type="transmembrane region" description="Helical" evidence="7">
    <location>
        <begin position="139"/>
        <end position="157"/>
    </location>
</feature>
<feature type="transmembrane region" description="Helical" evidence="7">
    <location>
        <begin position="377"/>
        <end position="402"/>
    </location>
</feature>
<evidence type="ECO:0000256" key="3">
    <source>
        <dbReference type="ARBA" id="ARBA00022448"/>
    </source>
</evidence>
<evidence type="ECO:0000256" key="6">
    <source>
        <dbReference type="ARBA" id="ARBA00023136"/>
    </source>
</evidence>
<dbReference type="AlphaFoldDB" id="A0A7H9AZF4"/>
<dbReference type="Pfam" id="PF01699">
    <property type="entry name" value="Na_Ca_ex"/>
    <property type="match status" value="2"/>
</dbReference>
<keyword evidence="3" id="KW-0813">Transport</keyword>
<feature type="transmembrane region" description="Helical" evidence="7">
    <location>
        <begin position="408"/>
        <end position="429"/>
    </location>
</feature>
<organism evidence="9 10">
    <name type="scientific">Zygotorulaspora mrakii</name>
    <name type="common">Zygosaccharomyces mrakii</name>
    <dbReference type="NCBI Taxonomy" id="42260"/>
    <lineage>
        <taxon>Eukaryota</taxon>
        <taxon>Fungi</taxon>
        <taxon>Dikarya</taxon>
        <taxon>Ascomycota</taxon>
        <taxon>Saccharomycotina</taxon>
        <taxon>Saccharomycetes</taxon>
        <taxon>Saccharomycetales</taxon>
        <taxon>Saccharomycetaceae</taxon>
        <taxon>Zygotorulaspora</taxon>
    </lineage>
</organism>
<dbReference type="PANTHER" id="PTHR12266">
    <property type="entry name" value="NA+/CA2+ K+ INDEPENDENT EXCHANGER"/>
    <property type="match status" value="1"/>
</dbReference>
<keyword evidence="10" id="KW-1185">Reference proteome</keyword>
<dbReference type="GO" id="GO:0006874">
    <property type="term" value="P:intracellular calcium ion homeostasis"/>
    <property type="evidence" value="ECO:0007669"/>
    <property type="project" value="TreeGrafter"/>
</dbReference>
<feature type="transmembrane region" description="Helical" evidence="7">
    <location>
        <begin position="611"/>
        <end position="631"/>
    </location>
</feature>
<sequence length="668" mass="75167">MMEWVFKLAHPKSLYTNSSWSIGFIVPSLLHVLLCFVLLGISASEYLCPNVAQLTDSGSGGTGSLMAVLLSWCNSSPDLFSNLLSWTSTDYSDESMNAAALSIGEVLGACGIILCIVIGSICIIMSSTPINFSHHQRMMILRDLGFVSVALSLMWYICIRHRVTLLNCLLMIMVYVLYLVMKFTFRSSSNDEDDAATLNEQEPLGTNRIKPSIISAMDINNLLSILENSNNLEDNNEAELVSMNQEIFNMNYEQLGNLRPSTEPLRPSKRIELTQGAQSSPMTFQPYSDDPEITRDISNDRFIVPNNFNRRRKLQKIRIVIFEIFTPHLLNFRQKSFIDALLSILTVPFAVLLRLSCPQPSNELDYDEANSRYVIPISAIFLLFVQSALCPIISFILISCLLETNFSLLYWIFPMTISAASVAFMLSFYNTLLSYNKFSLLEPSADLSFEQDIDGEMSEERRMVEKLGNFITTAFLSIGIFNVILWISLIANSLIEMLDIYQKITHISQGILGLTIFAWGNSISDLISNIAMCRLYRKMPANDYEEVKNTATKFFMISCTSCLGGVLLNSMGGIGVSGLIAMSFVHKSSDKWWIFRFIELKEDGQTVNYKFIVSCIALSFQILLLAVIFGSQQSIHEWIKKNMKPIGLGMCCLWGLATLCNVFLEIFL</sequence>
<feature type="transmembrane region" description="Helical" evidence="7">
    <location>
        <begin position="511"/>
        <end position="533"/>
    </location>
</feature>
<dbReference type="Gene3D" id="1.20.1420.30">
    <property type="entry name" value="NCX, central ion-binding region"/>
    <property type="match status" value="2"/>
</dbReference>
<gene>
    <name evidence="9" type="ORF">HG535_0C00600</name>
</gene>
<feature type="domain" description="Sodium/calcium exchanger membrane region" evidence="8">
    <location>
        <begin position="30"/>
        <end position="183"/>
    </location>
</feature>
<dbReference type="PANTHER" id="PTHR12266:SF0">
    <property type="entry name" value="MITOCHONDRIAL SODIUM_CALCIUM EXCHANGER PROTEIN"/>
    <property type="match status" value="1"/>
</dbReference>
<feature type="transmembrane region" description="Helical" evidence="7">
    <location>
        <begin position="163"/>
        <end position="181"/>
    </location>
</feature>
<dbReference type="KEGG" id="zmk:HG535_0C00600"/>
<evidence type="ECO:0000256" key="7">
    <source>
        <dbReference type="SAM" id="Phobius"/>
    </source>
</evidence>
<dbReference type="InterPro" id="IPR044880">
    <property type="entry name" value="NCX_ion-bd_dom_sf"/>
</dbReference>
<dbReference type="Proteomes" id="UP000509704">
    <property type="component" value="Chromosome 3"/>
</dbReference>
<accession>A0A7H9AZF4</accession>
<feature type="transmembrane region" description="Helical" evidence="7">
    <location>
        <begin position="106"/>
        <end position="127"/>
    </location>
</feature>
<evidence type="ECO:0000313" key="10">
    <source>
        <dbReference type="Proteomes" id="UP000509704"/>
    </source>
</evidence>
<feature type="transmembrane region" description="Helical" evidence="7">
    <location>
        <begin position="340"/>
        <end position="357"/>
    </location>
</feature>
<evidence type="ECO:0000256" key="1">
    <source>
        <dbReference type="ARBA" id="ARBA00004141"/>
    </source>
</evidence>
<proteinExistence type="inferred from homology"/>
<evidence type="ECO:0000313" key="9">
    <source>
        <dbReference type="EMBL" id="QLG71711.1"/>
    </source>
</evidence>
<dbReference type="GO" id="GO:0016020">
    <property type="term" value="C:membrane"/>
    <property type="evidence" value="ECO:0007669"/>
    <property type="project" value="UniProtKB-SubCell"/>
</dbReference>
<keyword evidence="6 7" id="KW-0472">Membrane</keyword>
<evidence type="ECO:0000259" key="8">
    <source>
        <dbReference type="Pfam" id="PF01699"/>
    </source>
</evidence>
<feature type="transmembrane region" description="Helical" evidence="7">
    <location>
        <begin position="554"/>
        <end position="585"/>
    </location>
</feature>
<evidence type="ECO:0000256" key="5">
    <source>
        <dbReference type="ARBA" id="ARBA00022989"/>
    </source>
</evidence>
<feature type="transmembrane region" description="Helical" evidence="7">
    <location>
        <begin position="643"/>
        <end position="664"/>
    </location>
</feature>
<keyword evidence="4 7" id="KW-0812">Transmembrane</keyword>
<keyword evidence="5 7" id="KW-1133">Transmembrane helix</keyword>
<reference evidence="9 10" key="1">
    <citation type="submission" date="2020-07" db="EMBL/GenBank/DDBJ databases">
        <title>The yeast mating-type switching endonuclease HO is a domesticated member of an unorthodox homing genetic element family.</title>
        <authorList>
            <person name="Coughlan A.Y."/>
            <person name="Lombardi L."/>
            <person name="Braun-Galleani S."/>
            <person name="Martos A.R."/>
            <person name="Galeote V."/>
            <person name="Bigey F."/>
            <person name="Dequin S."/>
            <person name="Byrne K.P."/>
            <person name="Wolfe K.H."/>
        </authorList>
    </citation>
    <scope>NUCLEOTIDE SEQUENCE [LARGE SCALE GENOMIC DNA]</scope>
    <source>
        <strain evidence="9 10">NRRL Y-6702</strain>
    </source>
</reference>
<feature type="domain" description="Sodium/calcium exchanger membrane region" evidence="8">
    <location>
        <begin position="478"/>
        <end position="659"/>
    </location>
</feature>
<dbReference type="InterPro" id="IPR051359">
    <property type="entry name" value="CaCA_antiporter"/>
</dbReference>
<protein>
    <recommendedName>
        <fullName evidence="8">Sodium/calcium exchanger membrane region domain-containing protein</fullName>
    </recommendedName>
</protein>
<dbReference type="EMBL" id="CP058606">
    <property type="protein sequence ID" value="QLG71711.1"/>
    <property type="molecule type" value="Genomic_DNA"/>
</dbReference>
<dbReference type="GeneID" id="59235407"/>